<dbReference type="SMART" id="SM00066">
    <property type="entry name" value="GAL4"/>
    <property type="match status" value="1"/>
</dbReference>
<protein>
    <recommendedName>
        <fullName evidence="7">Zn(2)-C6 fungal-type domain-containing protein</fullName>
    </recommendedName>
</protein>
<dbReference type="PROSITE" id="PS50048">
    <property type="entry name" value="ZN2_CY6_FUNGAL_2"/>
    <property type="match status" value="1"/>
</dbReference>
<dbReference type="Pfam" id="PF00172">
    <property type="entry name" value="Zn_clus"/>
    <property type="match status" value="1"/>
</dbReference>
<feature type="domain" description="Zn(2)-C6 fungal-type" evidence="7">
    <location>
        <begin position="44"/>
        <end position="73"/>
    </location>
</feature>
<dbReference type="Gene3D" id="4.10.240.10">
    <property type="entry name" value="Zn(2)-C6 fungal-type DNA-binding domain"/>
    <property type="match status" value="1"/>
</dbReference>
<evidence type="ECO:0000313" key="8">
    <source>
        <dbReference type="EMBL" id="RAK96852.1"/>
    </source>
</evidence>
<dbReference type="GeneID" id="37229326"/>
<dbReference type="InterPro" id="IPR001138">
    <property type="entry name" value="Zn2Cys6_DnaBD"/>
</dbReference>
<keyword evidence="3" id="KW-0238">DNA-binding</keyword>
<reference evidence="8 9" key="1">
    <citation type="submission" date="2018-02" db="EMBL/GenBank/DDBJ databases">
        <title>The genomes of Aspergillus section Nigri reveals drivers in fungal speciation.</title>
        <authorList>
            <consortium name="DOE Joint Genome Institute"/>
            <person name="Vesth T.C."/>
            <person name="Nybo J."/>
            <person name="Theobald S."/>
            <person name="Brandl J."/>
            <person name="Frisvad J.C."/>
            <person name="Nielsen K.F."/>
            <person name="Lyhne E.K."/>
            <person name="Kogle M.E."/>
            <person name="Kuo A."/>
            <person name="Riley R."/>
            <person name="Clum A."/>
            <person name="Nolan M."/>
            <person name="Lipzen A."/>
            <person name="Salamov A."/>
            <person name="Henrissat B."/>
            <person name="Wiebenga A."/>
            <person name="De vries R.P."/>
            <person name="Grigoriev I.V."/>
            <person name="Mortensen U.H."/>
            <person name="Andersen M.R."/>
            <person name="Baker S.E."/>
        </authorList>
    </citation>
    <scope>NUCLEOTIDE SEQUENCE [LARGE SCALE GENOMIC DNA]</scope>
    <source>
        <strain evidence="8 9">CBS 121593</strain>
    </source>
</reference>
<dbReference type="CDD" id="cd00067">
    <property type="entry name" value="GAL4"/>
    <property type="match status" value="1"/>
</dbReference>
<dbReference type="AlphaFoldDB" id="A0A395GNC2"/>
<dbReference type="InterPro" id="IPR036864">
    <property type="entry name" value="Zn2-C6_fun-type_DNA-bd_sf"/>
</dbReference>
<evidence type="ECO:0000256" key="4">
    <source>
        <dbReference type="ARBA" id="ARBA00023163"/>
    </source>
</evidence>
<evidence type="ECO:0000256" key="2">
    <source>
        <dbReference type="ARBA" id="ARBA00023015"/>
    </source>
</evidence>
<dbReference type="STRING" id="1448316.A0A395GNC2"/>
<accession>A0A395GNC2</accession>
<dbReference type="SMART" id="SM00906">
    <property type="entry name" value="Fungal_trans"/>
    <property type="match status" value="1"/>
</dbReference>
<dbReference type="EMBL" id="KZ824469">
    <property type="protein sequence ID" value="RAK96852.1"/>
    <property type="molecule type" value="Genomic_DNA"/>
</dbReference>
<evidence type="ECO:0000313" key="9">
    <source>
        <dbReference type="Proteomes" id="UP000249402"/>
    </source>
</evidence>
<dbReference type="PANTHER" id="PTHR47424:SF3">
    <property type="entry name" value="REGULATORY PROTEIN GAL4"/>
    <property type="match status" value="1"/>
</dbReference>
<organism evidence="8 9">
    <name type="scientific">Aspergillus ibericus CBS 121593</name>
    <dbReference type="NCBI Taxonomy" id="1448316"/>
    <lineage>
        <taxon>Eukaryota</taxon>
        <taxon>Fungi</taxon>
        <taxon>Dikarya</taxon>
        <taxon>Ascomycota</taxon>
        <taxon>Pezizomycotina</taxon>
        <taxon>Eurotiomycetes</taxon>
        <taxon>Eurotiomycetidae</taxon>
        <taxon>Eurotiales</taxon>
        <taxon>Aspergillaceae</taxon>
        <taxon>Aspergillus</taxon>
        <taxon>Aspergillus subgen. Circumdati</taxon>
    </lineage>
</organism>
<dbReference type="InterPro" id="IPR007219">
    <property type="entry name" value="XnlR_reg_dom"/>
</dbReference>
<feature type="region of interest" description="Disordered" evidence="6">
    <location>
        <begin position="202"/>
        <end position="224"/>
    </location>
</feature>
<dbReference type="GO" id="GO:0000435">
    <property type="term" value="P:positive regulation of transcription from RNA polymerase II promoter by galactose"/>
    <property type="evidence" value="ECO:0007669"/>
    <property type="project" value="TreeGrafter"/>
</dbReference>
<feature type="compositionally biased region" description="Basic residues" evidence="6">
    <location>
        <begin position="1"/>
        <end position="17"/>
    </location>
</feature>
<dbReference type="Proteomes" id="UP000249402">
    <property type="component" value="Unassembled WGS sequence"/>
</dbReference>
<dbReference type="CDD" id="cd12148">
    <property type="entry name" value="fungal_TF_MHR"/>
    <property type="match status" value="1"/>
</dbReference>
<evidence type="ECO:0000256" key="3">
    <source>
        <dbReference type="ARBA" id="ARBA00023125"/>
    </source>
</evidence>
<gene>
    <name evidence="8" type="ORF">BO80DRAFT_505114</name>
</gene>
<evidence type="ECO:0000256" key="1">
    <source>
        <dbReference type="ARBA" id="ARBA00022723"/>
    </source>
</evidence>
<sequence length="806" mass="90713">MIRKHPKDAVTHSRRGNKRSDDGDDNPDQPSPKRQSRGRYVSKACVQCRHRKVKCDGRLPCQPCILSGRQCSQNAVDLRRRKPDTDEVLRNYNRDSTAAEANDSMEESQVTRKELLTKLHQVERQLQLILTAVYSASEGADDQRTDASPEGASIANDAVAASKQKMPVPAELNSFSGETSIRHALDQVAGRLEAIQSHHSTAVVDSRISTPALTPSPPHDSGPKSTADYIRCVFQTYDIEPDQSQWDQALAVFCTEIHILYPFLHLPTLRANYDTLWHDKLAPLPNEPTIDPLELLQTLALMTIYLFRLDIFGKAEKLLALAISHAHHLGLHRSRVVQNMPSFHSEISRRIWWCLYVLDRRLAIETGHPFLIQDVNADTPLPQEVDDDYVSRARNLPSLDPAAALQTNAGDGSFTPIPYFRAMVIYSKVLGKVWEGMYGATNLGPVPNYPLREHLETLLFRAQKDIRQEFAHPQYGKPVAHHQAPWWLVKQQALMRTRWLSLRLLIRKPMLQASVSPSTSTLDTFENEVTCMQIADTLIEEFAQIPEEKAVYTFPFIHYLIGATIVSLGLILKESTFKSAYGRATLHAVQLLESYCSKTWVSGKLIRIVSRLKQMASQLESSEGVERPLYKHSSQVFSQNHAAQSRQTDLTKLPMIYPDRAPFSRPSDHLKGIRELSESTDTAGHGPNRMPPVQYRDLADPRLPQGSPYAGLTNLVMADFDFERDFAAVNMGILPVVSSIAWPSHLDSTADAGYARTRPLTQEDEMTQCESGVPPSDTIHRGSTEEMEWLEALFGNYLNPDLIIRQ</sequence>
<name>A0A395GNC2_9EURO</name>
<keyword evidence="1" id="KW-0479">Metal-binding</keyword>
<dbReference type="GO" id="GO:0008270">
    <property type="term" value="F:zinc ion binding"/>
    <property type="evidence" value="ECO:0007669"/>
    <property type="project" value="InterPro"/>
</dbReference>
<keyword evidence="2" id="KW-0805">Transcription regulation</keyword>
<evidence type="ECO:0000256" key="6">
    <source>
        <dbReference type="SAM" id="MobiDB-lite"/>
    </source>
</evidence>
<keyword evidence="4" id="KW-0804">Transcription</keyword>
<dbReference type="PANTHER" id="PTHR47424">
    <property type="entry name" value="REGULATORY PROTEIN GAL4"/>
    <property type="match status" value="1"/>
</dbReference>
<keyword evidence="9" id="KW-1185">Reference proteome</keyword>
<evidence type="ECO:0000256" key="5">
    <source>
        <dbReference type="ARBA" id="ARBA00023242"/>
    </source>
</evidence>
<dbReference type="OrthoDB" id="3266505at2759"/>
<dbReference type="PROSITE" id="PS00463">
    <property type="entry name" value="ZN2_CY6_FUNGAL_1"/>
    <property type="match status" value="1"/>
</dbReference>
<dbReference type="GO" id="GO:0005634">
    <property type="term" value="C:nucleus"/>
    <property type="evidence" value="ECO:0007669"/>
    <property type="project" value="TreeGrafter"/>
</dbReference>
<dbReference type="VEuPathDB" id="FungiDB:BO80DRAFT_505114"/>
<proteinExistence type="predicted"/>
<dbReference type="RefSeq" id="XP_025571180.1">
    <property type="nucleotide sequence ID" value="XM_025724461.1"/>
</dbReference>
<dbReference type="GO" id="GO:0000981">
    <property type="term" value="F:DNA-binding transcription factor activity, RNA polymerase II-specific"/>
    <property type="evidence" value="ECO:0007669"/>
    <property type="project" value="InterPro"/>
</dbReference>
<dbReference type="SUPFAM" id="SSF57701">
    <property type="entry name" value="Zn2/Cys6 DNA-binding domain"/>
    <property type="match status" value="1"/>
</dbReference>
<dbReference type="InterPro" id="IPR051127">
    <property type="entry name" value="Fungal_SecMet_Regulators"/>
</dbReference>
<dbReference type="GO" id="GO:0000978">
    <property type="term" value="F:RNA polymerase II cis-regulatory region sequence-specific DNA binding"/>
    <property type="evidence" value="ECO:0007669"/>
    <property type="project" value="TreeGrafter"/>
</dbReference>
<dbReference type="GO" id="GO:0006351">
    <property type="term" value="P:DNA-templated transcription"/>
    <property type="evidence" value="ECO:0007669"/>
    <property type="project" value="InterPro"/>
</dbReference>
<dbReference type="Pfam" id="PF04082">
    <property type="entry name" value="Fungal_trans"/>
    <property type="match status" value="1"/>
</dbReference>
<feature type="region of interest" description="Disordered" evidence="6">
    <location>
        <begin position="1"/>
        <end position="41"/>
    </location>
</feature>
<keyword evidence="5" id="KW-0539">Nucleus</keyword>
<evidence type="ECO:0000259" key="7">
    <source>
        <dbReference type="PROSITE" id="PS50048"/>
    </source>
</evidence>